<name>A0A2T7D5G5_9POAL</name>
<feature type="compositionally biased region" description="Polar residues" evidence="1">
    <location>
        <begin position="209"/>
        <end position="218"/>
    </location>
</feature>
<accession>A0A2T7D5G5</accession>
<feature type="compositionally biased region" description="Basic and acidic residues" evidence="1">
    <location>
        <begin position="249"/>
        <end position="277"/>
    </location>
</feature>
<dbReference type="EMBL" id="CM009754">
    <property type="protein sequence ID" value="PUZ50793.1"/>
    <property type="molecule type" value="Genomic_DNA"/>
</dbReference>
<feature type="compositionally biased region" description="Basic and acidic residues" evidence="1">
    <location>
        <begin position="168"/>
        <end position="186"/>
    </location>
</feature>
<gene>
    <name evidence="3" type="ORF">GQ55_6G088600</name>
</gene>
<dbReference type="PANTHER" id="PTHR46934">
    <property type="entry name" value="MYB_DNA-BIND_3 DOMAIN-CONTAINING PROTEIN-RELATED"/>
    <property type="match status" value="1"/>
</dbReference>
<dbReference type="PANTHER" id="PTHR46934:SF14">
    <property type="entry name" value="OS11G0427500 PROTEIN"/>
    <property type="match status" value="1"/>
</dbReference>
<evidence type="ECO:0000259" key="2">
    <source>
        <dbReference type="Pfam" id="PF12776"/>
    </source>
</evidence>
<feature type="region of interest" description="Disordered" evidence="1">
    <location>
        <begin position="146"/>
        <end position="232"/>
    </location>
</feature>
<dbReference type="AlphaFoldDB" id="A0A2T7D5G5"/>
<feature type="compositionally biased region" description="Low complexity" evidence="1">
    <location>
        <begin position="33"/>
        <end position="43"/>
    </location>
</feature>
<dbReference type="InterPro" id="IPR024752">
    <property type="entry name" value="Myb/SANT-like_dom"/>
</dbReference>
<reference evidence="3 4" key="1">
    <citation type="submission" date="2018-04" db="EMBL/GenBank/DDBJ databases">
        <title>WGS assembly of Panicum hallii var. hallii HAL2.</title>
        <authorList>
            <person name="Lovell J."/>
            <person name="Jenkins J."/>
            <person name="Lowry D."/>
            <person name="Mamidi S."/>
            <person name="Sreedasyam A."/>
            <person name="Weng X."/>
            <person name="Barry K."/>
            <person name="Bonette J."/>
            <person name="Campitelli B."/>
            <person name="Daum C."/>
            <person name="Gordon S."/>
            <person name="Gould B."/>
            <person name="Lipzen A."/>
            <person name="MacQueen A."/>
            <person name="Palacio-Mejia J."/>
            <person name="Plott C."/>
            <person name="Shakirov E."/>
            <person name="Shu S."/>
            <person name="Yoshinaga Y."/>
            <person name="Zane M."/>
            <person name="Rokhsar D."/>
            <person name="Grimwood J."/>
            <person name="Schmutz J."/>
            <person name="Juenger T."/>
        </authorList>
    </citation>
    <scope>NUCLEOTIDE SEQUENCE [LARGE SCALE GENOMIC DNA]</scope>
    <source>
        <strain evidence="4">cv. HAL2</strain>
    </source>
</reference>
<feature type="domain" description="Myb/SANT-like" evidence="2">
    <location>
        <begin position="43"/>
        <end position="110"/>
    </location>
</feature>
<dbReference type="Gramene" id="PUZ50793">
    <property type="protein sequence ID" value="PUZ50793"/>
    <property type="gene ID" value="GQ55_6G088600"/>
</dbReference>
<proteinExistence type="predicted"/>
<feature type="region of interest" description="Disordered" evidence="1">
    <location>
        <begin position="249"/>
        <end position="278"/>
    </location>
</feature>
<evidence type="ECO:0000256" key="1">
    <source>
        <dbReference type="SAM" id="MobiDB-lite"/>
    </source>
</evidence>
<sequence>MVGKGSPRFNMSSSPKLRRYMPTTSVSKKKPSPKCSGAKKSGGSPRGWNKMVKEFHLRNKYVSYTKAQIQEKEGQLKRDYKMLKAAKQQSGSSWNEKWNMVEGPPAMWTNLMVVKFPKIKKFNNNKETFPLFDALGELYDGHLAEGIYNNPPEQLQDVEDEPQGFDDNVVHEVNDEGSDGTERNEKGLQGMAGTPSRDEETDAPAIERSGQQSPAASRNKQEKELKRPRKNENIVGMIGAYLEMRTKQAEAEAADRAKEMEERERETREREAREKDAAQASNFSIKRFISVLNTMEVTKEEKAKSYAIFIKSKENREAFICACEVDQESALIWLRSEMA</sequence>
<feature type="region of interest" description="Disordered" evidence="1">
    <location>
        <begin position="1"/>
        <end position="49"/>
    </location>
</feature>
<protein>
    <recommendedName>
        <fullName evidence="2">Myb/SANT-like domain-containing protein</fullName>
    </recommendedName>
</protein>
<dbReference type="Pfam" id="PF12776">
    <property type="entry name" value="Myb_DNA-bind_3"/>
    <property type="match status" value="1"/>
</dbReference>
<evidence type="ECO:0000313" key="3">
    <source>
        <dbReference type="EMBL" id="PUZ50793.1"/>
    </source>
</evidence>
<keyword evidence="4" id="KW-1185">Reference proteome</keyword>
<dbReference type="OrthoDB" id="1848055at2759"/>
<dbReference type="STRING" id="1504633.A0A2T7D5G5"/>
<dbReference type="Proteomes" id="UP000244336">
    <property type="component" value="Chromosome 6"/>
</dbReference>
<organism evidence="3 4">
    <name type="scientific">Panicum hallii var. hallii</name>
    <dbReference type="NCBI Taxonomy" id="1504633"/>
    <lineage>
        <taxon>Eukaryota</taxon>
        <taxon>Viridiplantae</taxon>
        <taxon>Streptophyta</taxon>
        <taxon>Embryophyta</taxon>
        <taxon>Tracheophyta</taxon>
        <taxon>Spermatophyta</taxon>
        <taxon>Magnoliopsida</taxon>
        <taxon>Liliopsida</taxon>
        <taxon>Poales</taxon>
        <taxon>Poaceae</taxon>
        <taxon>PACMAD clade</taxon>
        <taxon>Panicoideae</taxon>
        <taxon>Panicodae</taxon>
        <taxon>Paniceae</taxon>
        <taxon>Panicinae</taxon>
        <taxon>Panicum</taxon>
        <taxon>Panicum sect. Panicum</taxon>
    </lineage>
</organism>
<evidence type="ECO:0000313" key="4">
    <source>
        <dbReference type="Proteomes" id="UP000244336"/>
    </source>
</evidence>